<dbReference type="AlphaFoldDB" id="A0A7S4BZN1"/>
<sequence>MRTVWPPDEIPSSEFDLNAARLLVGGSVAEDEQWSGRVGNLVLLEGGRIGGELEYLLAVRPLADDPVYPVYLQGAKRVKRVLGIPGIDVVEGAPLETAYAWTLSCAAAVDGDLDFNDEIGFKFRCKALKPGRLFSGTSDSSFTRGRNALDGRPLETGVLYYAAERGEAGASASHPKCDLFFLTDDGEELVVIDVTGSASDKTVLRKMEALSKWVTEEQFELKQIERAGADRLDMDQAEAGLAPRKVRGIVLAPFFDVEDFRPSNDAQLSVLLVRSAAARKLLGAVSQVAPLREVS</sequence>
<name>A0A7S4BZN1_CHRCT</name>
<organism evidence="1">
    <name type="scientific">Chrysotila carterae</name>
    <name type="common">Marine alga</name>
    <name type="synonym">Syracosphaera carterae</name>
    <dbReference type="NCBI Taxonomy" id="13221"/>
    <lineage>
        <taxon>Eukaryota</taxon>
        <taxon>Haptista</taxon>
        <taxon>Haptophyta</taxon>
        <taxon>Prymnesiophyceae</taxon>
        <taxon>Isochrysidales</taxon>
        <taxon>Isochrysidaceae</taxon>
        <taxon>Chrysotila</taxon>
    </lineage>
</organism>
<accession>A0A7S4BZN1</accession>
<evidence type="ECO:0000313" key="1">
    <source>
        <dbReference type="EMBL" id="CAE0782397.1"/>
    </source>
</evidence>
<protein>
    <submittedName>
        <fullName evidence="1">Uncharacterized protein</fullName>
    </submittedName>
</protein>
<dbReference type="EMBL" id="HBIZ01054783">
    <property type="protein sequence ID" value="CAE0782397.1"/>
    <property type="molecule type" value="Transcribed_RNA"/>
</dbReference>
<reference evidence="1" key="1">
    <citation type="submission" date="2021-01" db="EMBL/GenBank/DDBJ databases">
        <authorList>
            <person name="Corre E."/>
            <person name="Pelletier E."/>
            <person name="Niang G."/>
            <person name="Scheremetjew M."/>
            <person name="Finn R."/>
            <person name="Kale V."/>
            <person name="Holt S."/>
            <person name="Cochrane G."/>
            <person name="Meng A."/>
            <person name="Brown T."/>
            <person name="Cohen L."/>
        </authorList>
    </citation>
    <scope>NUCLEOTIDE SEQUENCE</scope>
    <source>
        <strain evidence="1">CCMP645</strain>
    </source>
</reference>
<proteinExistence type="predicted"/>
<gene>
    <name evidence="1" type="ORF">PCAR00345_LOCUS35099</name>
</gene>